<feature type="compositionally biased region" description="Polar residues" evidence="1">
    <location>
        <begin position="1"/>
        <end position="12"/>
    </location>
</feature>
<organism evidence="2 4">
    <name type="scientific">Polarella glacialis</name>
    <name type="common">Dinoflagellate</name>
    <dbReference type="NCBI Taxonomy" id="89957"/>
    <lineage>
        <taxon>Eukaryota</taxon>
        <taxon>Sar</taxon>
        <taxon>Alveolata</taxon>
        <taxon>Dinophyceae</taxon>
        <taxon>Suessiales</taxon>
        <taxon>Suessiaceae</taxon>
        <taxon>Polarella</taxon>
    </lineage>
</organism>
<sequence>MARRSSTQQSTAGAEAQGVNRSRAPCPDPTPSPRVTFEVSEPLTLSQQVSPQRSNTLPTSALAWIGANGAEWCQCHLENDNLIRCELIVADEQLVLSSVPLLSFPALTSSSDFGSDSLIMATLTADPPRVALCYTYCVGPSTGVGRFRTIKCGYLEISTSSSNATWHYGPEIETGNFCNIGAFSLTYLTPTNVMLCYPYTAAGTSTTLELGCRSLRLRNGILTAASDFISGGPHYVASLELRADYASPAGYPITVTKVDSGYFPSSTLVSICWSSPESDNRACCCVVLVDTRSTPDIWEYLENSPCVCSQMQSNPRYGGPIHSLGVSTWSSPGRRIELVCCAGLQSTPRDYATRVDCQLLRIEIDAYARFVGRPLTLQDDDYGRRRRRETYDVGGVSVTALRTSVDSSGQGIVCNRYSAYRRRATTRNIEPYCRWIYPSGDQLSVSASRSIPHQPEVSAWPFLLEAMDPGTEGPQNSALLCTATSGSTDQMQCSAVRIR</sequence>
<accession>A0A813F197</accession>
<proteinExistence type="predicted"/>
<dbReference type="Proteomes" id="UP000626109">
    <property type="component" value="Unassembled WGS sequence"/>
</dbReference>
<gene>
    <name evidence="2" type="ORF">PGLA1383_LOCUS24150</name>
    <name evidence="3" type="ORF">PGLA2088_LOCUS13285</name>
</gene>
<evidence type="ECO:0000313" key="2">
    <source>
        <dbReference type="EMBL" id="CAE8606163.1"/>
    </source>
</evidence>
<evidence type="ECO:0000313" key="3">
    <source>
        <dbReference type="EMBL" id="CAE8658146.1"/>
    </source>
</evidence>
<dbReference type="Proteomes" id="UP000654075">
    <property type="component" value="Unassembled WGS sequence"/>
</dbReference>
<evidence type="ECO:0000256" key="1">
    <source>
        <dbReference type="SAM" id="MobiDB-lite"/>
    </source>
</evidence>
<feature type="region of interest" description="Disordered" evidence="1">
    <location>
        <begin position="1"/>
        <end position="35"/>
    </location>
</feature>
<dbReference type="AlphaFoldDB" id="A0A813F197"/>
<name>A0A813F197_POLGL</name>
<protein>
    <submittedName>
        <fullName evidence="2">Uncharacterized protein</fullName>
    </submittedName>
</protein>
<comment type="caution">
    <text evidence="2">The sequence shown here is derived from an EMBL/GenBank/DDBJ whole genome shotgun (WGS) entry which is preliminary data.</text>
</comment>
<dbReference type="EMBL" id="CAJNNW010015822">
    <property type="protein sequence ID" value="CAE8658146.1"/>
    <property type="molecule type" value="Genomic_DNA"/>
</dbReference>
<evidence type="ECO:0000313" key="4">
    <source>
        <dbReference type="Proteomes" id="UP000654075"/>
    </source>
</evidence>
<keyword evidence="4" id="KW-1185">Reference proteome</keyword>
<dbReference type="EMBL" id="CAJNNV010018738">
    <property type="protein sequence ID" value="CAE8606163.1"/>
    <property type="molecule type" value="Genomic_DNA"/>
</dbReference>
<reference evidence="2" key="1">
    <citation type="submission" date="2021-02" db="EMBL/GenBank/DDBJ databases">
        <authorList>
            <person name="Dougan E. K."/>
            <person name="Rhodes N."/>
            <person name="Thang M."/>
            <person name="Chan C."/>
        </authorList>
    </citation>
    <scope>NUCLEOTIDE SEQUENCE</scope>
</reference>